<dbReference type="AlphaFoldDB" id="A0A6J4KTX6"/>
<evidence type="ECO:0008006" key="3">
    <source>
        <dbReference type="Google" id="ProtNLM"/>
    </source>
</evidence>
<protein>
    <recommendedName>
        <fullName evidence="3">DUF2795 domain-containing protein</fullName>
    </recommendedName>
</protein>
<evidence type="ECO:0000313" key="2">
    <source>
        <dbReference type="EMBL" id="CAA9311377.1"/>
    </source>
</evidence>
<accession>A0A6J4KTX6</accession>
<feature type="compositionally biased region" description="Basic and acidic residues" evidence="1">
    <location>
        <begin position="1"/>
        <end position="14"/>
    </location>
</feature>
<dbReference type="Pfam" id="PF11387">
    <property type="entry name" value="DUF2795"/>
    <property type="match status" value="1"/>
</dbReference>
<dbReference type="InterPro" id="IPR021527">
    <property type="entry name" value="DUF2795"/>
</dbReference>
<organism evidence="2">
    <name type="scientific">uncultured Frankineae bacterium</name>
    <dbReference type="NCBI Taxonomy" id="437475"/>
    <lineage>
        <taxon>Bacteria</taxon>
        <taxon>Bacillati</taxon>
        <taxon>Actinomycetota</taxon>
        <taxon>Actinomycetes</taxon>
        <taxon>Frankiales</taxon>
        <taxon>environmental samples</taxon>
    </lineage>
</organism>
<dbReference type="EMBL" id="CADCUE010000016">
    <property type="protein sequence ID" value="CAA9311377.1"/>
    <property type="molecule type" value="Genomic_DNA"/>
</dbReference>
<gene>
    <name evidence="2" type="ORF">AVDCRST_MAG16-190</name>
</gene>
<name>A0A6J4KTX6_9ACTN</name>
<reference evidence="2" key="1">
    <citation type="submission" date="2020-02" db="EMBL/GenBank/DDBJ databases">
        <authorList>
            <person name="Meier V. D."/>
        </authorList>
    </citation>
    <scope>NUCLEOTIDE SEQUENCE</scope>
    <source>
        <strain evidence="2">AVDCRST_MAG16</strain>
    </source>
</reference>
<proteinExistence type="predicted"/>
<evidence type="ECO:0000256" key="1">
    <source>
        <dbReference type="SAM" id="MobiDB-lite"/>
    </source>
</evidence>
<sequence length="135" mass="14630">MQRGSDKHSARMDDALEAEVSGLVRAGHDNRADWNSPEPSGEDQPDVDRVPDGTLSGGVPEGMSEDDVQARSELATYLGRLWPATREELIRVATDNEAPDAVLAQLHSLPMGPSFANLQEVWSTLSGGHVEGHRF</sequence>
<feature type="region of interest" description="Disordered" evidence="1">
    <location>
        <begin position="1"/>
        <end position="68"/>
    </location>
</feature>